<dbReference type="OrthoDB" id="8732661at2"/>
<dbReference type="Gene3D" id="3.40.50.920">
    <property type="match status" value="1"/>
</dbReference>
<gene>
    <name evidence="5" type="ORF">ADM99_02015</name>
</gene>
<evidence type="ECO:0000256" key="3">
    <source>
        <dbReference type="ARBA" id="ARBA00023052"/>
    </source>
</evidence>
<dbReference type="InterPro" id="IPR051157">
    <property type="entry name" value="PDH/Transketolase"/>
</dbReference>
<evidence type="ECO:0000313" key="6">
    <source>
        <dbReference type="Proteomes" id="UP000050430"/>
    </source>
</evidence>
<evidence type="ECO:0000256" key="2">
    <source>
        <dbReference type="ARBA" id="ARBA00007131"/>
    </source>
</evidence>
<feature type="domain" description="Transketolase-like pyrimidine-binding" evidence="4">
    <location>
        <begin position="10"/>
        <end position="175"/>
    </location>
</feature>
<accession>A0A0P6X2V5</accession>
<dbReference type="RefSeq" id="WP_062423002.1">
    <property type="nucleotide sequence ID" value="NZ_BBYA01000012.1"/>
</dbReference>
<comment type="cofactor">
    <cofactor evidence="1">
        <name>thiamine diphosphate</name>
        <dbReference type="ChEBI" id="CHEBI:58937"/>
    </cofactor>
</comment>
<dbReference type="SUPFAM" id="SSF52518">
    <property type="entry name" value="Thiamin diphosphate-binding fold (THDP-binding)"/>
    <property type="match status" value="1"/>
</dbReference>
<dbReference type="InterPro" id="IPR009014">
    <property type="entry name" value="Transketo_C/PFOR_II"/>
</dbReference>
<dbReference type="InterPro" id="IPR029061">
    <property type="entry name" value="THDP-binding"/>
</dbReference>
<evidence type="ECO:0000256" key="1">
    <source>
        <dbReference type="ARBA" id="ARBA00001964"/>
    </source>
</evidence>
<dbReference type="PANTHER" id="PTHR43825">
    <property type="entry name" value="PYRUVATE DEHYDROGENASE E1 COMPONENT"/>
    <property type="match status" value="1"/>
</dbReference>
<dbReference type="AlphaFoldDB" id="A0A0P6X2V5"/>
<comment type="caution">
    <text evidence="5">The sequence shown here is derived from an EMBL/GenBank/DDBJ whole genome shotgun (WGS) entry which is preliminary data.</text>
</comment>
<dbReference type="SUPFAM" id="SSF52922">
    <property type="entry name" value="TK C-terminal domain-like"/>
    <property type="match status" value="1"/>
</dbReference>
<dbReference type="PATRIC" id="fig|229920.5.peg.3321"/>
<dbReference type="Pfam" id="PF02780">
    <property type="entry name" value="Transketolase_C"/>
    <property type="match status" value="1"/>
</dbReference>
<name>A0A0P6X2V5_9CHLR</name>
<reference evidence="5 6" key="1">
    <citation type="submission" date="2015-07" db="EMBL/GenBank/DDBJ databases">
        <title>Genome sequence of Leptolinea tardivitalis DSM 16556.</title>
        <authorList>
            <person name="Hemp J."/>
            <person name="Ward L.M."/>
            <person name="Pace L.A."/>
            <person name="Fischer W.W."/>
        </authorList>
    </citation>
    <scope>NUCLEOTIDE SEQUENCE [LARGE SCALE GENOMIC DNA]</scope>
    <source>
        <strain evidence="5 6">YMTK-2</strain>
    </source>
</reference>
<dbReference type="EMBL" id="LGCK01000004">
    <property type="protein sequence ID" value="KPL74033.1"/>
    <property type="molecule type" value="Genomic_DNA"/>
</dbReference>
<sequence>MIDTEKLIGISSRDAFGLTLADLAQNDPRIVALTADLAASVRLADMIKIAPERVFNFGIAEQDMMGAAAGLALSGKIPFVTTFAVFASLRAAEQARTDIAYNSLPVRICASHGGFGLAVGGATHHALEDIAIYRNMPGMTVIVPADGVEASAAVRAVMDLPGPSYIRLSRPTEPTVYTTYEPFAIGKARRVTTGKDLTFIAYGGSVGYSLNAAELLKADGIHAGVVDMATIKPLDIDAVLEAAKNSSAIMTVEEHNIIGGLGTAVAEVLAEAGVAIPFKRHGIYDHFTTAAPYPELLALYKMDANGIAGTAREFLKKH</sequence>
<keyword evidence="3" id="KW-0786">Thiamine pyrophosphate</keyword>
<proteinExistence type="inferred from homology"/>
<dbReference type="STRING" id="229920.ADM99_02015"/>
<organism evidence="5 6">
    <name type="scientific">Leptolinea tardivitalis</name>
    <dbReference type="NCBI Taxonomy" id="229920"/>
    <lineage>
        <taxon>Bacteria</taxon>
        <taxon>Bacillati</taxon>
        <taxon>Chloroflexota</taxon>
        <taxon>Anaerolineae</taxon>
        <taxon>Anaerolineales</taxon>
        <taxon>Anaerolineaceae</taxon>
        <taxon>Leptolinea</taxon>
    </lineage>
</organism>
<dbReference type="CDD" id="cd07033">
    <property type="entry name" value="TPP_PYR_DXS_TK_like"/>
    <property type="match status" value="1"/>
</dbReference>
<keyword evidence="6" id="KW-1185">Reference proteome</keyword>
<dbReference type="Gene3D" id="3.40.50.970">
    <property type="match status" value="1"/>
</dbReference>
<comment type="similarity">
    <text evidence="2">Belongs to the transketolase family.</text>
</comment>
<protein>
    <recommendedName>
        <fullName evidence="4">Transketolase-like pyrimidine-binding domain-containing protein</fullName>
    </recommendedName>
</protein>
<dbReference type="FunFam" id="3.40.50.970:FF:000129">
    <property type="entry name" value="Transketolase"/>
    <property type="match status" value="1"/>
</dbReference>
<dbReference type="PANTHER" id="PTHR43825:SF1">
    <property type="entry name" value="TRANSKETOLASE-LIKE PYRIMIDINE-BINDING DOMAIN-CONTAINING PROTEIN"/>
    <property type="match status" value="1"/>
</dbReference>
<evidence type="ECO:0000259" key="4">
    <source>
        <dbReference type="SMART" id="SM00861"/>
    </source>
</evidence>
<dbReference type="Pfam" id="PF02779">
    <property type="entry name" value="Transket_pyr"/>
    <property type="match status" value="1"/>
</dbReference>
<dbReference type="Proteomes" id="UP000050430">
    <property type="component" value="Unassembled WGS sequence"/>
</dbReference>
<dbReference type="SMART" id="SM00861">
    <property type="entry name" value="Transket_pyr"/>
    <property type="match status" value="1"/>
</dbReference>
<evidence type="ECO:0000313" key="5">
    <source>
        <dbReference type="EMBL" id="KPL74033.1"/>
    </source>
</evidence>
<dbReference type="InterPro" id="IPR033248">
    <property type="entry name" value="Transketolase_C"/>
</dbReference>
<dbReference type="InterPro" id="IPR005475">
    <property type="entry name" value="Transketolase-like_Pyr-bd"/>
</dbReference>